<feature type="chain" id="PRO_5047096019" evidence="2">
    <location>
        <begin position="26"/>
        <end position="274"/>
    </location>
</feature>
<name>A0ABS9L5X9_9MICC</name>
<organism evidence="4 5">
    <name type="scientific">Arthrobacter hankyongi</name>
    <dbReference type="NCBI Taxonomy" id="2904801"/>
    <lineage>
        <taxon>Bacteria</taxon>
        <taxon>Bacillati</taxon>
        <taxon>Actinomycetota</taxon>
        <taxon>Actinomycetes</taxon>
        <taxon>Micrococcales</taxon>
        <taxon>Micrococcaceae</taxon>
        <taxon>Arthrobacter</taxon>
    </lineage>
</organism>
<keyword evidence="1" id="KW-0812">Transmembrane</keyword>
<sequence>MRNRIIAISAAAFAASFGLALPAQAAQDDAQLSVLHGVPDLTVDVWVNGQRTLDDFTPGSLAGPLELPAGSYSVAVTASDAASADDAVIGPVDLKLAANGNYTAVAHLDAGGKPTATLYTNDMSAIPAGKGKLTVRHTAAAPAVDILAGGTPVIQNLTNPDGKTLTLDPGTVPASVAAAGTTKAVLGPADVPVAEGSNTIVYAWGSLDDNNLAVAVQTIKGLQSDPNAVPGGRSGAAADDDSTAAIAGGAGAALLLAAAGGWVLRRRTVAARNR</sequence>
<protein>
    <submittedName>
        <fullName evidence="4">DUF4397 domain-containing protein</fullName>
    </submittedName>
</protein>
<keyword evidence="1" id="KW-0472">Membrane</keyword>
<evidence type="ECO:0000313" key="4">
    <source>
        <dbReference type="EMBL" id="MCG2622040.1"/>
    </source>
</evidence>
<accession>A0ABS9L5X9</accession>
<feature type="transmembrane region" description="Helical" evidence="1">
    <location>
        <begin position="244"/>
        <end position="264"/>
    </location>
</feature>
<feature type="signal peptide" evidence="2">
    <location>
        <begin position="1"/>
        <end position="25"/>
    </location>
</feature>
<gene>
    <name evidence="4" type="ORF">LVY72_08925</name>
</gene>
<feature type="domain" description="DUF4397" evidence="3">
    <location>
        <begin position="30"/>
        <end position="146"/>
    </location>
</feature>
<reference evidence="4" key="1">
    <citation type="submission" date="2022-01" db="EMBL/GenBank/DDBJ databases">
        <authorList>
            <person name="Jo J.-H."/>
            <person name="Im W.-T."/>
        </authorList>
    </citation>
    <scope>NUCLEOTIDE SEQUENCE</scope>
    <source>
        <strain evidence="4">I2-34</strain>
    </source>
</reference>
<keyword evidence="1" id="KW-1133">Transmembrane helix</keyword>
<evidence type="ECO:0000256" key="2">
    <source>
        <dbReference type="SAM" id="SignalP"/>
    </source>
</evidence>
<dbReference type="Proteomes" id="UP001165368">
    <property type="component" value="Unassembled WGS sequence"/>
</dbReference>
<proteinExistence type="predicted"/>
<keyword evidence="5" id="KW-1185">Reference proteome</keyword>
<keyword evidence="2" id="KW-0732">Signal</keyword>
<dbReference type="InterPro" id="IPR025510">
    <property type="entry name" value="DUF4397"/>
</dbReference>
<evidence type="ECO:0000313" key="5">
    <source>
        <dbReference type="Proteomes" id="UP001165368"/>
    </source>
</evidence>
<dbReference type="Pfam" id="PF14344">
    <property type="entry name" value="DUF4397"/>
    <property type="match status" value="1"/>
</dbReference>
<evidence type="ECO:0000259" key="3">
    <source>
        <dbReference type="Pfam" id="PF14344"/>
    </source>
</evidence>
<comment type="caution">
    <text evidence="4">The sequence shown here is derived from an EMBL/GenBank/DDBJ whole genome shotgun (WGS) entry which is preliminary data.</text>
</comment>
<evidence type="ECO:0000256" key="1">
    <source>
        <dbReference type="SAM" id="Phobius"/>
    </source>
</evidence>
<dbReference type="EMBL" id="JAKLTQ010000005">
    <property type="protein sequence ID" value="MCG2622040.1"/>
    <property type="molecule type" value="Genomic_DNA"/>
</dbReference>
<dbReference type="RefSeq" id="WP_237819948.1">
    <property type="nucleotide sequence ID" value="NZ_JAKLTQ010000005.1"/>
</dbReference>